<gene>
    <name evidence="1" type="ORF">MPDQ_003473</name>
</gene>
<keyword evidence="2" id="KW-1185">Reference proteome</keyword>
<accession>A0A507QYW2</accession>
<reference evidence="1 2" key="1">
    <citation type="submission" date="2019-06" db="EMBL/GenBank/DDBJ databases">
        <title>Wine fermentation using esterase from Monascus purpureus.</title>
        <authorList>
            <person name="Geng C."/>
            <person name="Zhang Y."/>
        </authorList>
    </citation>
    <scope>NUCLEOTIDE SEQUENCE [LARGE SCALE GENOMIC DNA]</scope>
    <source>
        <strain evidence="1">HQ1</strain>
    </source>
</reference>
<name>A0A507QYW2_MONPU</name>
<comment type="caution">
    <text evidence="1">The sequence shown here is derived from an EMBL/GenBank/DDBJ whole genome shotgun (WGS) entry which is preliminary data.</text>
</comment>
<proteinExistence type="predicted"/>
<evidence type="ECO:0000313" key="2">
    <source>
        <dbReference type="Proteomes" id="UP000319663"/>
    </source>
</evidence>
<dbReference type="Proteomes" id="UP000319663">
    <property type="component" value="Unassembled WGS sequence"/>
</dbReference>
<evidence type="ECO:0000313" key="1">
    <source>
        <dbReference type="EMBL" id="TQB75220.1"/>
    </source>
</evidence>
<dbReference type="AlphaFoldDB" id="A0A507QYW2"/>
<sequence>MDRSTLEEYRITYVEEILPFQNETADGKEAPVKLPAHVESLREALLYFGPLLPENRKAFFEKEGKQSHIWTPIRSKRDENRLPQGFRDFELTLNFSVDVLGSLRSTGLVSSPLPGIHEWIKDDNYRLIRSHLLCFSFAVVQLKPVEEQQDADEVYICEAANAASAALTLLDSLYE</sequence>
<organism evidence="1 2">
    <name type="scientific">Monascus purpureus</name>
    <name type="common">Red mold</name>
    <name type="synonym">Monascus anka</name>
    <dbReference type="NCBI Taxonomy" id="5098"/>
    <lineage>
        <taxon>Eukaryota</taxon>
        <taxon>Fungi</taxon>
        <taxon>Dikarya</taxon>
        <taxon>Ascomycota</taxon>
        <taxon>Pezizomycotina</taxon>
        <taxon>Eurotiomycetes</taxon>
        <taxon>Eurotiomycetidae</taxon>
        <taxon>Eurotiales</taxon>
        <taxon>Aspergillaceae</taxon>
        <taxon>Monascus</taxon>
    </lineage>
</organism>
<dbReference type="EMBL" id="VIFY01000022">
    <property type="protein sequence ID" value="TQB75220.1"/>
    <property type="molecule type" value="Genomic_DNA"/>
</dbReference>
<dbReference type="STRING" id="5098.A0A507QYW2"/>
<protein>
    <submittedName>
        <fullName evidence="1">Uncharacterized protein</fullName>
    </submittedName>
</protein>